<evidence type="ECO:0000259" key="1">
    <source>
        <dbReference type="SMART" id="SM00530"/>
    </source>
</evidence>
<organism evidence="2 3">
    <name type="scientific">Micromonospora sediminicola</name>
    <dbReference type="NCBI Taxonomy" id="946078"/>
    <lineage>
        <taxon>Bacteria</taxon>
        <taxon>Bacillati</taxon>
        <taxon>Actinomycetota</taxon>
        <taxon>Actinomycetes</taxon>
        <taxon>Micromonosporales</taxon>
        <taxon>Micromonosporaceae</taxon>
        <taxon>Micromonospora</taxon>
    </lineage>
</organism>
<evidence type="ECO:0000313" key="2">
    <source>
        <dbReference type="EMBL" id="SBT65777.1"/>
    </source>
</evidence>
<evidence type="ECO:0000313" key="3">
    <source>
        <dbReference type="Proteomes" id="UP000199558"/>
    </source>
</evidence>
<dbReference type="InterPro" id="IPR021224">
    <property type="entry name" value="DUF2690"/>
</dbReference>
<dbReference type="STRING" id="946078.GA0070622_2786"/>
<dbReference type="EMBL" id="FLRH01000003">
    <property type="protein sequence ID" value="SBT65777.1"/>
    <property type="molecule type" value="Genomic_DNA"/>
</dbReference>
<name>A0A1A9BA52_9ACTN</name>
<proteinExistence type="predicted"/>
<dbReference type="Pfam" id="PF10901">
    <property type="entry name" value="DUF2690"/>
    <property type="match status" value="1"/>
</dbReference>
<sequence>MNNGRSGTAGTDHETAHLAAALRALREGAGRPSLRDMEARGFVSRTTIAHALAGHRFPTLAATIAVVRACGGDVDSWRNQWHQADVSRRAATSPSAQPRTLVQSALPTQALADGADPERARCHHDAVTVHARKVAMLPHRTIGQIELRYSPTRHAAWPRFQGYPGFEHWAEHHPATVVLRTRRRPDGVITTFSHEYVFDVHWGDILLTGAGRRLRAEVVILSGDQRVAEGGTDWLLLA</sequence>
<protein>
    <recommendedName>
        <fullName evidence="1">HTH cro/C1-type domain-containing protein</fullName>
    </recommendedName>
</protein>
<dbReference type="InterPro" id="IPR001387">
    <property type="entry name" value="Cro/C1-type_HTH"/>
</dbReference>
<gene>
    <name evidence="2" type="ORF">GA0070622_2786</name>
</gene>
<feature type="domain" description="HTH cro/C1-type" evidence="1">
    <location>
        <begin position="21"/>
        <end position="77"/>
    </location>
</feature>
<dbReference type="Proteomes" id="UP000199558">
    <property type="component" value="Unassembled WGS sequence"/>
</dbReference>
<dbReference type="AlphaFoldDB" id="A0A1A9BA52"/>
<reference evidence="3" key="1">
    <citation type="submission" date="2016-06" db="EMBL/GenBank/DDBJ databases">
        <authorList>
            <person name="Varghese N."/>
            <person name="Submissions Spin"/>
        </authorList>
    </citation>
    <scope>NUCLEOTIDE SEQUENCE [LARGE SCALE GENOMIC DNA]</scope>
    <source>
        <strain evidence="3">DSM 45794</strain>
    </source>
</reference>
<accession>A0A1A9BA52</accession>
<keyword evidence="3" id="KW-1185">Reference proteome</keyword>
<dbReference type="SMART" id="SM00530">
    <property type="entry name" value="HTH_XRE"/>
    <property type="match status" value="1"/>
</dbReference>